<protein>
    <submittedName>
        <fullName evidence="1">Uncharacterized protein</fullName>
    </submittedName>
</protein>
<organism evidence="1 2">
    <name type="scientific">Lasiosphaeria hispida</name>
    <dbReference type="NCBI Taxonomy" id="260671"/>
    <lineage>
        <taxon>Eukaryota</taxon>
        <taxon>Fungi</taxon>
        <taxon>Dikarya</taxon>
        <taxon>Ascomycota</taxon>
        <taxon>Pezizomycotina</taxon>
        <taxon>Sordariomycetes</taxon>
        <taxon>Sordariomycetidae</taxon>
        <taxon>Sordariales</taxon>
        <taxon>Lasiosphaeriaceae</taxon>
        <taxon>Lasiosphaeria</taxon>
    </lineage>
</organism>
<sequence>MRTACGRGAIFSGYRSVDGSVRFRFFFSLQLARDHVLLGTSVSALSYLPFLVKDLLTGVALSPSNISGQHSARCGGGSSPTISPPPRILHSTFSHTRTSTAACYSLISPSHLVLATKQTPTSPPRSCSLCCLSCFSTNFCDADFCSPKGPPGRPWHSSYVTCIPGLFFSPEHRANQLWFVADNHVLCAPKLDLGLSIVPGLLSTWRITR</sequence>
<dbReference type="Proteomes" id="UP001275084">
    <property type="component" value="Unassembled WGS sequence"/>
</dbReference>
<evidence type="ECO:0000313" key="2">
    <source>
        <dbReference type="Proteomes" id="UP001275084"/>
    </source>
</evidence>
<accession>A0AAJ0MDT9</accession>
<reference evidence="1" key="2">
    <citation type="submission" date="2023-06" db="EMBL/GenBank/DDBJ databases">
        <authorList>
            <consortium name="Lawrence Berkeley National Laboratory"/>
            <person name="Haridas S."/>
            <person name="Hensen N."/>
            <person name="Bonometti L."/>
            <person name="Westerberg I."/>
            <person name="Brannstrom I.O."/>
            <person name="Guillou S."/>
            <person name="Cros-Aarteil S."/>
            <person name="Calhoun S."/>
            <person name="Kuo A."/>
            <person name="Mondo S."/>
            <person name="Pangilinan J."/>
            <person name="Riley R."/>
            <person name="Labutti K."/>
            <person name="Andreopoulos B."/>
            <person name="Lipzen A."/>
            <person name="Chen C."/>
            <person name="Yanf M."/>
            <person name="Daum C."/>
            <person name="Ng V."/>
            <person name="Clum A."/>
            <person name="Steindorff A."/>
            <person name="Ohm R."/>
            <person name="Martin F."/>
            <person name="Silar P."/>
            <person name="Natvig D."/>
            <person name="Lalanne C."/>
            <person name="Gautier V."/>
            <person name="Ament-Velasquez S.L."/>
            <person name="Kruys A."/>
            <person name="Hutchinson M.I."/>
            <person name="Powell A.J."/>
            <person name="Barry K."/>
            <person name="Miller A.N."/>
            <person name="Grigoriev I.V."/>
            <person name="Debuchy R."/>
            <person name="Gladieux P."/>
            <person name="Thoren M.H."/>
            <person name="Johannesson H."/>
        </authorList>
    </citation>
    <scope>NUCLEOTIDE SEQUENCE</scope>
    <source>
        <strain evidence="1">CBS 955.72</strain>
    </source>
</reference>
<dbReference type="AlphaFoldDB" id="A0AAJ0MDT9"/>
<evidence type="ECO:0000313" key="1">
    <source>
        <dbReference type="EMBL" id="KAK3352806.1"/>
    </source>
</evidence>
<reference evidence="1" key="1">
    <citation type="journal article" date="2023" name="Mol. Phylogenet. Evol.">
        <title>Genome-scale phylogeny and comparative genomics of the fungal order Sordariales.</title>
        <authorList>
            <person name="Hensen N."/>
            <person name="Bonometti L."/>
            <person name="Westerberg I."/>
            <person name="Brannstrom I.O."/>
            <person name="Guillou S."/>
            <person name="Cros-Aarteil S."/>
            <person name="Calhoun S."/>
            <person name="Haridas S."/>
            <person name="Kuo A."/>
            <person name="Mondo S."/>
            <person name="Pangilinan J."/>
            <person name="Riley R."/>
            <person name="LaButti K."/>
            <person name="Andreopoulos B."/>
            <person name="Lipzen A."/>
            <person name="Chen C."/>
            <person name="Yan M."/>
            <person name="Daum C."/>
            <person name="Ng V."/>
            <person name="Clum A."/>
            <person name="Steindorff A."/>
            <person name="Ohm R.A."/>
            <person name="Martin F."/>
            <person name="Silar P."/>
            <person name="Natvig D.O."/>
            <person name="Lalanne C."/>
            <person name="Gautier V."/>
            <person name="Ament-Velasquez S.L."/>
            <person name="Kruys A."/>
            <person name="Hutchinson M.I."/>
            <person name="Powell A.J."/>
            <person name="Barry K."/>
            <person name="Miller A.N."/>
            <person name="Grigoriev I.V."/>
            <person name="Debuchy R."/>
            <person name="Gladieux P."/>
            <person name="Hiltunen Thoren M."/>
            <person name="Johannesson H."/>
        </authorList>
    </citation>
    <scope>NUCLEOTIDE SEQUENCE</scope>
    <source>
        <strain evidence="1">CBS 955.72</strain>
    </source>
</reference>
<proteinExistence type="predicted"/>
<gene>
    <name evidence="1" type="ORF">B0T25DRAFT_193527</name>
</gene>
<dbReference type="EMBL" id="JAUIQD010000004">
    <property type="protein sequence ID" value="KAK3352806.1"/>
    <property type="molecule type" value="Genomic_DNA"/>
</dbReference>
<keyword evidence="2" id="KW-1185">Reference proteome</keyword>
<name>A0AAJ0MDT9_9PEZI</name>
<comment type="caution">
    <text evidence="1">The sequence shown here is derived from an EMBL/GenBank/DDBJ whole genome shotgun (WGS) entry which is preliminary data.</text>
</comment>